<dbReference type="Proteomes" id="UP001358586">
    <property type="component" value="Chromosome 5"/>
</dbReference>
<keyword evidence="1" id="KW-0472">Membrane</keyword>
<accession>A0ABR0Q6C0</accession>
<feature type="transmembrane region" description="Helical" evidence="1">
    <location>
        <begin position="6"/>
        <end position="26"/>
    </location>
</feature>
<protein>
    <submittedName>
        <fullName evidence="2">Uncharacterized protein</fullName>
    </submittedName>
</protein>
<comment type="caution">
    <text evidence="2">The sequence shown here is derived from an EMBL/GenBank/DDBJ whole genome shotgun (WGS) entry which is preliminary data.</text>
</comment>
<evidence type="ECO:0000256" key="1">
    <source>
        <dbReference type="SAM" id="Phobius"/>
    </source>
</evidence>
<keyword evidence="3" id="KW-1185">Reference proteome</keyword>
<reference evidence="2 3" key="1">
    <citation type="submission" date="2023-03" db="EMBL/GenBank/DDBJ databases">
        <title>WGS of Gossypium arboreum.</title>
        <authorList>
            <person name="Yu D."/>
        </authorList>
    </citation>
    <scope>NUCLEOTIDE SEQUENCE [LARGE SCALE GENOMIC DNA]</scope>
    <source>
        <tissue evidence="2">Leaf</tissue>
    </source>
</reference>
<keyword evidence="1" id="KW-0812">Transmembrane</keyword>
<evidence type="ECO:0000313" key="2">
    <source>
        <dbReference type="EMBL" id="KAK5834577.1"/>
    </source>
</evidence>
<organism evidence="2 3">
    <name type="scientific">Gossypium arboreum</name>
    <name type="common">Tree cotton</name>
    <name type="synonym">Gossypium nanking</name>
    <dbReference type="NCBI Taxonomy" id="29729"/>
    <lineage>
        <taxon>Eukaryota</taxon>
        <taxon>Viridiplantae</taxon>
        <taxon>Streptophyta</taxon>
        <taxon>Embryophyta</taxon>
        <taxon>Tracheophyta</taxon>
        <taxon>Spermatophyta</taxon>
        <taxon>Magnoliopsida</taxon>
        <taxon>eudicotyledons</taxon>
        <taxon>Gunneridae</taxon>
        <taxon>Pentapetalae</taxon>
        <taxon>rosids</taxon>
        <taxon>malvids</taxon>
        <taxon>Malvales</taxon>
        <taxon>Malvaceae</taxon>
        <taxon>Malvoideae</taxon>
        <taxon>Gossypium</taxon>
    </lineage>
</organism>
<gene>
    <name evidence="2" type="ORF">PVK06_018459</name>
</gene>
<evidence type="ECO:0000313" key="3">
    <source>
        <dbReference type="Proteomes" id="UP001358586"/>
    </source>
</evidence>
<dbReference type="InterPro" id="IPR049941">
    <property type="entry name" value="LPLAT_7/PORCN-like"/>
</dbReference>
<dbReference type="PANTHER" id="PTHR13906:SF4">
    <property type="entry name" value="LYSOPHOSPHOLIPID ACYLTRANSFERASE 6"/>
    <property type="match status" value="1"/>
</dbReference>
<proteinExistence type="predicted"/>
<keyword evidence="1" id="KW-1133">Transmembrane helix</keyword>
<dbReference type="EMBL" id="JARKNE010000005">
    <property type="protein sequence ID" value="KAK5834577.1"/>
    <property type="molecule type" value="Genomic_DNA"/>
</dbReference>
<dbReference type="PANTHER" id="PTHR13906">
    <property type="entry name" value="PORCUPINE"/>
    <property type="match status" value="1"/>
</dbReference>
<name>A0ABR0Q6C0_GOSAR</name>
<sequence length="96" mass="10562">MLQWFFIVPSVGLSLFSWVSVFCLAGKGCRGEKNLMVMPAGHVYYMSGDAWKQGGIDATGALMVLTLKVISCAVNYNDGLLKEEDLREAQKKKSVN</sequence>